<dbReference type="InterPro" id="IPR013029">
    <property type="entry name" value="YchF_C"/>
</dbReference>
<dbReference type="InterPro" id="IPR004095">
    <property type="entry name" value="TGS"/>
</dbReference>
<keyword evidence="10" id="KW-1185">Reference proteome</keyword>
<dbReference type="Pfam" id="PF01926">
    <property type="entry name" value="MMR_HSR1"/>
    <property type="match status" value="1"/>
</dbReference>
<organism evidence="9 10">
    <name type="scientific">Labilithrix luteola</name>
    <dbReference type="NCBI Taxonomy" id="1391654"/>
    <lineage>
        <taxon>Bacteria</taxon>
        <taxon>Pseudomonadati</taxon>
        <taxon>Myxococcota</taxon>
        <taxon>Polyangia</taxon>
        <taxon>Polyangiales</taxon>
        <taxon>Labilitrichaceae</taxon>
        <taxon>Labilithrix</taxon>
    </lineage>
</organism>
<dbReference type="EMBL" id="CP012333">
    <property type="protein sequence ID" value="AKV02034.1"/>
    <property type="molecule type" value="Genomic_DNA"/>
</dbReference>
<comment type="similarity">
    <text evidence="6">Belongs to the TRAFAC class OBG-HflX-like GTPase superfamily. OBG GTPase family. YchF/OLA1 subfamily.</text>
</comment>
<reference evidence="9 10" key="1">
    <citation type="submission" date="2015-08" db="EMBL/GenBank/DDBJ databases">
        <authorList>
            <person name="Babu N.S."/>
            <person name="Beckwith C.J."/>
            <person name="Beseler K.G."/>
            <person name="Brison A."/>
            <person name="Carone J.V."/>
            <person name="Caskin T.P."/>
            <person name="Diamond M."/>
            <person name="Durham M.E."/>
            <person name="Foxe J.M."/>
            <person name="Go M."/>
            <person name="Henderson B.A."/>
            <person name="Jones I.B."/>
            <person name="McGettigan J.A."/>
            <person name="Micheletti S.J."/>
            <person name="Nasrallah M.E."/>
            <person name="Ortiz D."/>
            <person name="Piller C.R."/>
            <person name="Privatt S.R."/>
            <person name="Schneider S.L."/>
            <person name="Sharp S."/>
            <person name="Smith T.C."/>
            <person name="Stanton J.D."/>
            <person name="Ullery H.E."/>
            <person name="Wilson R.J."/>
            <person name="Serrano M.G."/>
            <person name="Buck G."/>
            <person name="Lee V."/>
            <person name="Wang Y."/>
            <person name="Carvalho R."/>
            <person name="Voegtly L."/>
            <person name="Shi R."/>
            <person name="Duckworth R."/>
            <person name="Johnson A."/>
            <person name="Loviza R."/>
            <person name="Walstead R."/>
            <person name="Shah Z."/>
            <person name="Kiflezghi M."/>
            <person name="Wade K."/>
            <person name="Ball S.L."/>
            <person name="Bradley K.W."/>
            <person name="Asai D.J."/>
            <person name="Bowman C.A."/>
            <person name="Russell D.A."/>
            <person name="Pope W.H."/>
            <person name="Jacobs-Sera D."/>
            <person name="Hendrix R.W."/>
            <person name="Hatfull G.F."/>
        </authorList>
    </citation>
    <scope>NUCLEOTIDE SEQUENCE [LARGE SCALE GENOMIC DNA]</scope>
    <source>
        <strain evidence="9 10">DSM 27648</strain>
    </source>
</reference>
<evidence type="ECO:0000259" key="8">
    <source>
        <dbReference type="PROSITE" id="PS51880"/>
    </source>
</evidence>
<evidence type="ECO:0000256" key="3">
    <source>
        <dbReference type="ARBA" id="ARBA00022741"/>
    </source>
</evidence>
<name>A0A0K1Q8H7_9BACT</name>
<dbReference type="InterPro" id="IPR027417">
    <property type="entry name" value="P-loop_NTPase"/>
</dbReference>
<evidence type="ECO:0000256" key="6">
    <source>
        <dbReference type="HAMAP-Rule" id="MF_00944"/>
    </source>
</evidence>
<dbReference type="PATRIC" id="fig|1391654.3.peg.8807"/>
<keyword evidence="3 6" id="KW-0547">Nucleotide-binding</keyword>
<dbReference type="NCBIfam" id="TIGR00092">
    <property type="entry name" value="redox-regulated ATPase YchF"/>
    <property type="match status" value="1"/>
</dbReference>
<dbReference type="GO" id="GO:0043023">
    <property type="term" value="F:ribosomal large subunit binding"/>
    <property type="evidence" value="ECO:0007669"/>
    <property type="project" value="UniProtKB-UniRule"/>
</dbReference>
<dbReference type="CDD" id="cd01900">
    <property type="entry name" value="YchF"/>
    <property type="match status" value="1"/>
</dbReference>
<dbReference type="InterPro" id="IPR004396">
    <property type="entry name" value="ATPase_YchF/OLA1"/>
</dbReference>
<accession>A0A0K1Q8H7</accession>
<dbReference type="PROSITE" id="PS51710">
    <property type="entry name" value="G_OBG"/>
    <property type="match status" value="1"/>
</dbReference>
<dbReference type="SUPFAM" id="SSF52540">
    <property type="entry name" value="P-loop containing nucleoside triphosphate hydrolases"/>
    <property type="match status" value="1"/>
</dbReference>
<evidence type="ECO:0000256" key="5">
    <source>
        <dbReference type="ARBA" id="ARBA00022842"/>
    </source>
</evidence>
<keyword evidence="5" id="KW-0460">Magnesium</keyword>
<keyword evidence="2" id="KW-0479">Metal-binding</keyword>
<dbReference type="Proteomes" id="UP000064967">
    <property type="component" value="Chromosome"/>
</dbReference>
<dbReference type="Gene3D" id="3.10.20.30">
    <property type="match status" value="1"/>
</dbReference>
<dbReference type="PRINTS" id="PR00326">
    <property type="entry name" value="GTP1OBG"/>
</dbReference>
<feature type="domain" description="TGS" evidence="8">
    <location>
        <begin position="327"/>
        <end position="410"/>
    </location>
</feature>
<evidence type="ECO:0000256" key="2">
    <source>
        <dbReference type="ARBA" id="ARBA00022723"/>
    </source>
</evidence>
<dbReference type="AlphaFoldDB" id="A0A0K1Q8H7"/>
<dbReference type="PANTHER" id="PTHR23305:SF18">
    <property type="entry name" value="OBG-TYPE G DOMAIN-CONTAINING PROTEIN"/>
    <property type="match status" value="1"/>
</dbReference>
<evidence type="ECO:0000313" key="9">
    <source>
        <dbReference type="EMBL" id="AKV02034.1"/>
    </source>
</evidence>
<dbReference type="HAMAP" id="MF_00944">
    <property type="entry name" value="YchF_OLA1_ATPase"/>
    <property type="match status" value="1"/>
</dbReference>
<keyword evidence="4 6" id="KW-0067">ATP-binding</keyword>
<sequence>MGHGPPRAPPLFLTVELDKTPPTDIGQTAAFARRPASVLAEALLMALSIGIVGLPNVGKSTLFNSLSSAKAEAANYPFCTIEPNVGVVVVPDDRLEKIDSVIHADRILPTTINFVDIAGLVRGASKGEGLGNQFLSHIREADAIVQVGRCFEDSNVIHVENRVDPVADVATVTMELCLKDLETVQKRLDRARKMAKSNDPKEKLAGEICEMLSKHLDDGKPARTAQLPDSVDAVAIVREMHLLTAKPAFYIANIDEGTIANLDGNKHFQALKQLAESEGSFVVPVCAALESQIAELDPKDRPEFLESAGLKEPGLHGVIRAGYKLLGLQTFFTAGKQEVRAWTTKIGAKAPQAAGVIHTDFEKGFIKAEVMWWEDLVTLGSEAKCREAGKLAIEGKEYVMRDGDVVHFRFNV</sequence>
<dbReference type="STRING" id="1391654.AKJ09_08697"/>
<protein>
    <recommendedName>
        <fullName evidence="6">Ribosome-binding ATPase YchF</fullName>
    </recommendedName>
</protein>
<dbReference type="InterPro" id="IPR012676">
    <property type="entry name" value="TGS-like"/>
</dbReference>
<dbReference type="GO" id="GO:0016887">
    <property type="term" value="F:ATP hydrolysis activity"/>
    <property type="evidence" value="ECO:0007669"/>
    <property type="project" value="UniProtKB-UniRule"/>
</dbReference>
<dbReference type="InterPro" id="IPR023192">
    <property type="entry name" value="TGS-like_dom_sf"/>
</dbReference>
<gene>
    <name evidence="6" type="primary">ychF</name>
    <name evidence="9" type="ORF">AKJ09_08697</name>
</gene>
<dbReference type="InterPro" id="IPR041706">
    <property type="entry name" value="YchF_N"/>
</dbReference>
<comment type="function">
    <text evidence="6">ATPase that binds to both the 70S ribosome and the 50S ribosomal subunit in a nucleotide-independent manner.</text>
</comment>
<feature type="binding site" evidence="6">
    <location>
        <begin position="56"/>
        <end position="61"/>
    </location>
    <ligand>
        <name>ATP</name>
        <dbReference type="ChEBI" id="CHEBI:30616"/>
    </ligand>
</feature>
<comment type="cofactor">
    <cofactor evidence="1">
        <name>Mg(2+)</name>
        <dbReference type="ChEBI" id="CHEBI:18420"/>
    </cofactor>
</comment>
<dbReference type="GO" id="GO:0005525">
    <property type="term" value="F:GTP binding"/>
    <property type="evidence" value="ECO:0007669"/>
    <property type="project" value="InterPro"/>
</dbReference>
<evidence type="ECO:0000259" key="7">
    <source>
        <dbReference type="PROSITE" id="PS51710"/>
    </source>
</evidence>
<dbReference type="PIRSF" id="PIRSF006641">
    <property type="entry name" value="CHP00092"/>
    <property type="match status" value="1"/>
</dbReference>
<dbReference type="PANTHER" id="PTHR23305">
    <property type="entry name" value="OBG GTPASE FAMILY"/>
    <property type="match status" value="1"/>
</dbReference>
<evidence type="ECO:0000256" key="4">
    <source>
        <dbReference type="ARBA" id="ARBA00022840"/>
    </source>
</evidence>
<dbReference type="CDD" id="cd04867">
    <property type="entry name" value="TGS_YchF_OLA1"/>
    <property type="match status" value="1"/>
</dbReference>
<dbReference type="PROSITE" id="PS51880">
    <property type="entry name" value="TGS"/>
    <property type="match status" value="1"/>
</dbReference>
<dbReference type="GO" id="GO:0005737">
    <property type="term" value="C:cytoplasm"/>
    <property type="evidence" value="ECO:0007669"/>
    <property type="project" value="TreeGrafter"/>
</dbReference>
<proteinExistence type="inferred from homology"/>
<dbReference type="FunFam" id="1.10.150.300:FF:000001">
    <property type="entry name" value="Ribosome-binding ATPase YchF"/>
    <property type="match status" value="1"/>
</dbReference>
<dbReference type="Gene3D" id="1.10.150.300">
    <property type="entry name" value="TGS-like domain"/>
    <property type="match status" value="1"/>
</dbReference>
<dbReference type="InterPro" id="IPR012675">
    <property type="entry name" value="Beta-grasp_dom_sf"/>
</dbReference>
<dbReference type="InterPro" id="IPR031167">
    <property type="entry name" value="G_OBG"/>
</dbReference>
<dbReference type="KEGG" id="llu:AKJ09_08697"/>
<dbReference type="Gene3D" id="3.40.50.300">
    <property type="entry name" value="P-loop containing nucleotide triphosphate hydrolases"/>
    <property type="match status" value="1"/>
</dbReference>
<dbReference type="FunFam" id="3.10.20.30:FF:000001">
    <property type="entry name" value="Ribosome-binding ATPase YchF"/>
    <property type="match status" value="1"/>
</dbReference>
<dbReference type="Pfam" id="PF06071">
    <property type="entry name" value="YchF-GTPase_C"/>
    <property type="match status" value="1"/>
</dbReference>
<dbReference type="SUPFAM" id="SSF81271">
    <property type="entry name" value="TGS-like"/>
    <property type="match status" value="1"/>
</dbReference>
<dbReference type="GO" id="GO:0005524">
    <property type="term" value="F:ATP binding"/>
    <property type="evidence" value="ECO:0007669"/>
    <property type="project" value="UniProtKB-UniRule"/>
</dbReference>
<feature type="domain" description="OBG-type G" evidence="7">
    <location>
        <begin position="47"/>
        <end position="305"/>
    </location>
</feature>
<evidence type="ECO:0000256" key="1">
    <source>
        <dbReference type="ARBA" id="ARBA00001946"/>
    </source>
</evidence>
<dbReference type="GO" id="GO:0046872">
    <property type="term" value="F:metal ion binding"/>
    <property type="evidence" value="ECO:0007669"/>
    <property type="project" value="UniProtKB-KW"/>
</dbReference>
<dbReference type="InterPro" id="IPR006073">
    <property type="entry name" value="GTP-bd"/>
</dbReference>
<evidence type="ECO:0000313" key="10">
    <source>
        <dbReference type="Proteomes" id="UP000064967"/>
    </source>
</evidence>